<dbReference type="Proteomes" id="UP001193920">
    <property type="component" value="Unassembled WGS sequence"/>
</dbReference>
<comment type="caution">
    <text evidence="1">The sequence shown here is derived from an EMBL/GenBank/DDBJ whole genome shotgun (WGS) entry which is preliminary data.</text>
</comment>
<dbReference type="GeneID" id="97126958"/>
<evidence type="ECO:0008006" key="2">
    <source>
        <dbReference type="Google" id="ProtNLM"/>
    </source>
</evidence>
<organism evidence="1">
    <name type="scientific">Xenorhabdus szentirmaii</name>
    <dbReference type="NCBI Taxonomy" id="290112"/>
    <lineage>
        <taxon>Bacteria</taxon>
        <taxon>Pseudomonadati</taxon>
        <taxon>Pseudomonadota</taxon>
        <taxon>Gammaproteobacteria</taxon>
        <taxon>Enterobacterales</taxon>
        <taxon>Morganellaceae</taxon>
        <taxon>Xenorhabdus</taxon>
    </lineage>
</organism>
<dbReference type="AlphaFoldDB" id="A0AAW3YUA7"/>
<protein>
    <recommendedName>
        <fullName evidence="2">Transposase</fullName>
    </recommendedName>
</protein>
<dbReference type="EMBL" id="JACXBF010000124">
    <property type="protein sequence ID" value="MBD2799878.1"/>
    <property type="molecule type" value="Genomic_DNA"/>
</dbReference>
<name>A0AAW3YUA7_9GAMM</name>
<reference evidence="1" key="2">
    <citation type="journal article" date="2024" name="Toxins">
        <title>Genome Sequence Analysis of Native Xenorhabdus Strains Isolated from Entomopathogenic Nematodes in Argentina.</title>
        <authorList>
            <person name="Palma L."/>
            <person name="Frizzo L."/>
            <person name="Kaiser S."/>
            <person name="Berry C."/>
            <person name="Caballero P."/>
            <person name="Bode H.B."/>
            <person name="Del Valle E.E."/>
        </authorList>
    </citation>
    <scope>NUCLEOTIDE SEQUENCE</scope>
    <source>
        <strain evidence="1">M</strain>
    </source>
</reference>
<accession>A0AAW3YUA7</accession>
<reference evidence="1" key="1">
    <citation type="submission" date="2020-09" db="EMBL/GenBank/DDBJ databases">
        <authorList>
            <person name="Palma L."/>
            <person name="Caballero P."/>
            <person name="Berry C."/>
            <person name="Del Valle E."/>
        </authorList>
    </citation>
    <scope>NUCLEOTIDE SEQUENCE</scope>
    <source>
        <strain evidence="1">M</strain>
    </source>
</reference>
<proteinExistence type="predicted"/>
<sequence length="51" mass="5799">MTLIEHLSVVKETRADINRQYDLIDVIFLVVSAIRGLVVLKSNLSPFDWLG</sequence>
<dbReference type="RefSeq" id="WP_156935871.1">
    <property type="nucleotide sequence ID" value="NZ_CAWNPE010000001.1"/>
</dbReference>
<gene>
    <name evidence="1" type="ORF">ID854_05260</name>
</gene>
<evidence type="ECO:0000313" key="1">
    <source>
        <dbReference type="EMBL" id="MBD2799878.1"/>
    </source>
</evidence>